<feature type="transmembrane region" description="Helical" evidence="1">
    <location>
        <begin position="46"/>
        <end position="63"/>
    </location>
</feature>
<dbReference type="GeneID" id="3701508"/>
<dbReference type="KEGG" id="nph:NP_2640A"/>
<sequence length="72" mass="7416">MPPDESGGATVRRYTTRALQLLGVGIAVAVPLLLVVAAVAAEEPGLGLLGAFLLAAAVVLYFSSRPRRPSVE</sequence>
<evidence type="ECO:0000313" key="3">
    <source>
        <dbReference type="Proteomes" id="UP000002698"/>
    </source>
</evidence>
<dbReference type="RefSeq" id="WP_011323036.1">
    <property type="nucleotide sequence ID" value="NC_007426.1"/>
</dbReference>
<keyword evidence="1" id="KW-0472">Membrane</keyword>
<gene>
    <name evidence="2" type="ordered locus">NP_2640A</name>
</gene>
<dbReference type="STRING" id="348780.NP_2640A"/>
<dbReference type="HOGENOM" id="CLU_2712947_0_0_2"/>
<dbReference type="EMBL" id="CR936257">
    <property type="protein sequence ID" value="CAI49411.1"/>
    <property type="molecule type" value="Genomic_DNA"/>
</dbReference>
<proteinExistence type="predicted"/>
<feature type="transmembrane region" description="Helical" evidence="1">
    <location>
        <begin position="21"/>
        <end position="40"/>
    </location>
</feature>
<keyword evidence="3" id="KW-1185">Reference proteome</keyword>
<dbReference type="Proteomes" id="UP000002698">
    <property type="component" value="Chromosome"/>
</dbReference>
<dbReference type="AlphaFoldDB" id="A0A1U7EWF0"/>
<reference evidence="2 3" key="1">
    <citation type="journal article" date="2005" name="Genome Res.">
        <title>Living with two extremes: conclusions from the genome sequence of Natronomonas pharaonis.</title>
        <authorList>
            <person name="Falb M."/>
            <person name="Pfeiffer F."/>
            <person name="Palm P."/>
            <person name="Rodewald K."/>
            <person name="Hickmann V."/>
            <person name="Tittor J."/>
            <person name="Oesterhelt D."/>
        </authorList>
    </citation>
    <scope>NUCLEOTIDE SEQUENCE [LARGE SCALE GENOMIC DNA]</scope>
    <source>
        <strain evidence="3">ATCC 35678 / DSM 2160 / CIP 103997 / JCM 8858 / NBRC 14720 / NCIMB 2260 / Gabara</strain>
    </source>
</reference>
<dbReference type="EnsemblBacteria" id="CAI49411">
    <property type="protein sequence ID" value="CAI49411"/>
    <property type="gene ID" value="NP_2640A"/>
</dbReference>
<keyword evidence="1" id="KW-0812">Transmembrane</keyword>
<accession>A0A1U7EWF0</accession>
<name>A0A1U7EWF0_NATPD</name>
<evidence type="ECO:0000313" key="2">
    <source>
        <dbReference type="EMBL" id="CAI49411.1"/>
    </source>
</evidence>
<keyword evidence="1" id="KW-1133">Transmembrane helix</keyword>
<evidence type="ECO:0000256" key="1">
    <source>
        <dbReference type="SAM" id="Phobius"/>
    </source>
</evidence>
<protein>
    <submittedName>
        <fullName evidence="2">Uncharacterized protein</fullName>
    </submittedName>
</protein>
<organism evidence="2 3">
    <name type="scientific">Natronomonas pharaonis (strain ATCC 35678 / DSM 2160 / CIP 103997 / JCM 8858 / NBRC 14720 / NCIMB 2260 / Gabara)</name>
    <name type="common">Halobacterium pharaonis</name>
    <dbReference type="NCBI Taxonomy" id="348780"/>
    <lineage>
        <taxon>Archaea</taxon>
        <taxon>Methanobacteriati</taxon>
        <taxon>Methanobacteriota</taxon>
        <taxon>Stenosarchaea group</taxon>
        <taxon>Halobacteria</taxon>
        <taxon>Halobacteriales</taxon>
        <taxon>Natronomonadaceae</taxon>
        <taxon>Natronomonas</taxon>
    </lineage>
</organism>